<dbReference type="AlphaFoldDB" id="K2RYZ6"/>
<keyword evidence="2" id="KW-0378">Hydrolase</keyword>
<dbReference type="EMBL" id="AHHD01000575">
    <property type="protein sequence ID" value="EKG09655.1"/>
    <property type="molecule type" value="Genomic_DNA"/>
</dbReference>
<dbReference type="eggNOG" id="KOG3043">
    <property type="taxonomic scope" value="Eukaryota"/>
</dbReference>
<organism evidence="2 3">
    <name type="scientific">Macrophomina phaseolina (strain MS6)</name>
    <name type="common">Charcoal rot fungus</name>
    <dbReference type="NCBI Taxonomy" id="1126212"/>
    <lineage>
        <taxon>Eukaryota</taxon>
        <taxon>Fungi</taxon>
        <taxon>Dikarya</taxon>
        <taxon>Ascomycota</taxon>
        <taxon>Pezizomycotina</taxon>
        <taxon>Dothideomycetes</taxon>
        <taxon>Dothideomycetes incertae sedis</taxon>
        <taxon>Botryosphaeriales</taxon>
        <taxon>Botryosphaeriaceae</taxon>
        <taxon>Macrophomina</taxon>
    </lineage>
</organism>
<dbReference type="Proteomes" id="UP000007129">
    <property type="component" value="Unassembled WGS sequence"/>
</dbReference>
<dbReference type="SUPFAM" id="SSF53474">
    <property type="entry name" value="alpha/beta-Hydrolases"/>
    <property type="match status" value="1"/>
</dbReference>
<dbReference type="VEuPathDB" id="FungiDB:MPH_13273"/>
<evidence type="ECO:0000259" key="1">
    <source>
        <dbReference type="Pfam" id="PF01738"/>
    </source>
</evidence>
<comment type="caution">
    <text evidence="2">The sequence shown here is derived from an EMBL/GenBank/DDBJ whole genome shotgun (WGS) entry which is preliminary data.</text>
</comment>
<sequence>MASECCLKGSKWEGTPVGTEDKISNYNTYITGSNPDVAILVVHDAFGWTFNNSRLLADQYAQAADATVYIPDFFDGEVIPPEVLKEPNILKTFDFEGFNRRHSKEIRLPQITEVAKALRSRYKRLGAVGFCFGGWAVFRLGAKDQNRLVDCITVGHPTALEKGEIENVGVPVQIIAPEHDPTFTPELKAHSFNTIQALGLPFDYQYFPGLEHAFCTRGNPGDLHGMERAKNAAILWFQEWLHEKK</sequence>
<dbReference type="InParanoid" id="K2RYZ6"/>
<accession>K2RYZ6</accession>
<dbReference type="PANTHER" id="PTHR17630">
    <property type="entry name" value="DIENELACTONE HYDROLASE"/>
    <property type="match status" value="1"/>
</dbReference>
<name>K2RYZ6_MACPH</name>
<dbReference type="Pfam" id="PF01738">
    <property type="entry name" value="DLH"/>
    <property type="match status" value="1"/>
</dbReference>
<evidence type="ECO:0000313" key="2">
    <source>
        <dbReference type="EMBL" id="EKG09655.1"/>
    </source>
</evidence>
<gene>
    <name evidence="2" type="ORF">MPH_13273</name>
</gene>
<feature type="domain" description="Dienelactone hydrolase" evidence="1">
    <location>
        <begin position="35"/>
        <end position="239"/>
    </location>
</feature>
<dbReference type="HOGENOM" id="CLU_054590_2_1_1"/>
<dbReference type="InterPro" id="IPR002925">
    <property type="entry name" value="Dienelactn_hydro"/>
</dbReference>
<dbReference type="GO" id="GO:0016787">
    <property type="term" value="F:hydrolase activity"/>
    <property type="evidence" value="ECO:0007669"/>
    <property type="project" value="UniProtKB-KW"/>
</dbReference>
<dbReference type="Gene3D" id="3.40.50.1820">
    <property type="entry name" value="alpha/beta hydrolase"/>
    <property type="match status" value="1"/>
</dbReference>
<dbReference type="OrthoDB" id="10019231at2759"/>
<proteinExistence type="predicted"/>
<protein>
    <submittedName>
        <fullName evidence="2">Dienelactone hydrolase</fullName>
    </submittedName>
</protein>
<dbReference type="STRING" id="1126212.K2RYZ6"/>
<dbReference type="InterPro" id="IPR029058">
    <property type="entry name" value="AB_hydrolase_fold"/>
</dbReference>
<reference evidence="2 3" key="1">
    <citation type="journal article" date="2012" name="BMC Genomics">
        <title>Tools to kill: Genome of one of the most destructive plant pathogenic fungi Macrophomina phaseolina.</title>
        <authorList>
            <person name="Islam M.S."/>
            <person name="Haque M.S."/>
            <person name="Islam M.M."/>
            <person name="Emdad E.M."/>
            <person name="Halim A."/>
            <person name="Hossen Q.M.M."/>
            <person name="Hossain M.Z."/>
            <person name="Ahmed B."/>
            <person name="Rahim S."/>
            <person name="Rahman M.S."/>
            <person name="Alam M.M."/>
            <person name="Hou S."/>
            <person name="Wan X."/>
            <person name="Saito J.A."/>
            <person name="Alam M."/>
        </authorList>
    </citation>
    <scope>NUCLEOTIDE SEQUENCE [LARGE SCALE GENOMIC DNA]</scope>
    <source>
        <strain evidence="2 3">MS6</strain>
    </source>
</reference>
<evidence type="ECO:0000313" key="3">
    <source>
        <dbReference type="Proteomes" id="UP000007129"/>
    </source>
</evidence>
<dbReference type="PANTHER" id="PTHR17630:SF55">
    <property type="entry name" value="DIENELACTONE HYDROLASE FAMILY PROTEIN (AFU_ORTHOLOGUE AFUA_1G01900)"/>
    <property type="match status" value="1"/>
</dbReference>